<evidence type="ECO:0000313" key="5">
    <source>
        <dbReference type="Proteomes" id="UP000654075"/>
    </source>
</evidence>
<keyword evidence="1" id="KW-0812">Transmembrane</keyword>
<dbReference type="Proteomes" id="UP000626109">
    <property type="component" value="Unassembled WGS sequence"/>
</dbReference>
<feature type="transmembrane region" description="Helical" evidence="1">
    <location>
        <begin position="110"/>
        <end position="133"/>
    </location>
</feature>
<dbReference type="EMBL" id="CAJNNV010010268">
    <property type="protein sequence ID" value="CAE8598445.1"/>
    <property type="molecule type" value="Genomic_DNA"/>
</dbReference>
<keyword evidence="1" id="KW-0472">Membrane</keyword>
<organism evidence="3 4">
    <name type="scientific">Polarella glacialis</name>
    <name type="common">Dinoflagellate</name>
    <dbReference type="NCBI Taxonomy" id="89957"/>
    <lineage>
        <taxon>Eukaryota</taxon>
        <taxon>Sar</taxon>
        <taxon>Alveolata</taxon>
        <taxon>Dinophyceae</taxon>
        <taxon>Suessiales</taxon>
        <taxon>Suessiaceae</taxon>
        <taxon>Polarella</taxon>
    </lineage>
</organism>
<evidence type="ECO:0000313" key="4">
    <source>
        <dbReference type="Proteomes" id="UP000626109"/>
    </source>
</evidence>
<keyword evidence="5" id="KW-1185">Reference proteome</keyword>
<reference evidence="3" key="1">
    <citation type="submission" date="2021-02" db="EMBL/GenBank/DDBJ databases">
        <authorList>
            <person name="Dougan E. K."/>
            <person name="Rhodes N."/>
            <person name="Thang M."/>
            <person name="Chan C."/>
        </authorList>
    </citation>
    <scope>NUCLEOTIDE SEQUENCE</scope>
</reference>
<proteinExistence type="predicted"/>
<dbReference type="EMBL" id="CAJNNW010003170">
    <property type="protein sequence ID" value="CAE8645110.1"/>
    <property type="molecule type" value="Genomic_DNA"/>
</dbReference>
<evidence type="ECO:0000313" key="2">
    <source>
        <dbReference type="EMBL" id="CAE8598445.1"/>
    </source>
</evidence>
<accession>A0A813I5U3</accession>
<name>A0A813I5U3_POLGL</name>
<protein>
    <submittedName>
        <fullName evidence="3">Uncharacterized protein</fullName>
    </submittedName>
</protein>
<dbReference type="Proteomes" id="UP000654075">
    <property type="component" value="Unassembled WGS sequence"/>
</dbReference>
<gene>
    <name evidence="2" type="ORF">PGLA1383_LOCUS16853</name>
    <name evidence="3" type="ORF">PGLA2088_LOCUS3625</name>
</gene>
<dbReference type="AlphaFoldDB" id="A0A813I5U3"/>
<comment type="caution">
    <text evidence="3">The sequence shown here is derived from an EMBL/GenBank/DDBJ whole genome shotgun (WGS) entry which is preliminary data.</text>
</comment>
<evidence type="ECO:0000256" key="1">
    <source>
        <dbReference type="SAM" id="Phobius"/>
    </source>
</evidence>
<keyword evidence="1" id="KW-1133">Transmembrane helix</keyword>
<evidence type="ECO:0000313" key="3">
    <source>
        <dbReference type="EMBL" id="CAE8645110.1"/>
    </source>
</evidence>
<sequence length="166" mass="19162">MPHVRVREVGPLEVFNIPIYEVPPMLDVRRRDAFRHAHIVCAVSAPVEDGPEKAQLMQRILDHDCNYGWMLQHPFVIVHDDETKAGFSQPAVNNMEMTRTTNRNNNKPQLFVPFFVLFCAWLVVLTESCLTTIDNMTRNPYQQSLSSDVHSITTSQSYQHSQQQRP</sequence>